<feature type="chain" id="PRO_5047172624" description="Glycosyl hydrolase family 98 putative carbohydrate-binding module domain-containing protein" evidence="3">
    <location>
        <begin position="24"/>
        <end position="858"/>
    </location>
</feature>
<proteinExistence type="predicted"/>
<keyword evidence="6" id="KW-1185">Reference proteome</keyword>
<sequence>MRGTLVLAGVLALAAVSGPPVIAAPAAAGDVTADISRNPATGIFELTVQKAGRVVLPASPLGIRTATADLTTGLRETARSTRVVNETYRMTTGKRLDRAVQHTETRISLADTGNARFDLVLRVAPDGVAYRYELQAATDVLSEASAFAIPGNASAWLMDYSPQHENQRFRTTAGGAALREYGNPSLFQIGQDFVLLTESNVDGRYAGSSLVHTGGGRYQVQLKDQRVLGARIGPWRTMIVGDLATVTESTLVDDLADPSRISDTSWIRPGKVAWSWLSEHSSPSDFERQRVYVDFAARNGWPYALVDEGWSSQWVPELTRYARAKGVDILLWYHWNSVDTADERKREFDLLQAWGVKGVKVDFMESDSQSRYQFYDAILAETAQRHLMINFHGSTIPHGLARAWPHLLTMEAVHGAEQLPQPNGNPIQPFTRNVVGSMDFTPVSLEVGPRVASIAHEIALPVVFESGWTHFADKPEAYGRFPEALRFLNQVPTVWHQTELVNGFPGESAVFARRNGDRWFVGGIALGGARTMTVPLSFLGSGSWLVETIKDGSGRSDVVRTTSVHSSADTLSVPVPENGGFAAVICPVTPGRTSCYQPIAQVPDTSLTVTPAGSVTVTPGSSFEVTGSFTNSSMRPLTDVELKPSVPAGWTVTGAPVTATVLRPNAVLNARWTITVPANVSSGGFEVPIAAEYQVPDFPRVHVARTVRGLVPLTGSAYVSDLPFDSATNGWGPVERDMSNGETGGGDGRTLTVAGTTYAKGLGVHAVSDVVISLGGTCRTFTASVGLDDETTSPGSVAFQVVGDGRVLGETGVMRTGTPAAPIAVDLASVQVLSLHVSDGGDGKNFDHADWVNAHLAC</sequence>
<dbReference type="SUPFAM" id="SSF49785">
    <property type="entry name" value="Galactose-binding domain-like"/>
    <property type="match status" value="1"/>
</dbReference>
<dbReference type="EMBL" id="JAGINW010000001">
    <property type="protein sequence ID" value="MBP2324519.1"/>
    <property type="molecule type" value="Genomic_DNA"/>
</dbReference>
<protein>
    <recommendedName>
        <fullName evidence="4">Glycosyl hydrolase family 98 putative carbohydrate-binding module domain-containing protein</fullName>
    </recommendedName>
</protein>
<dbReference type="Pfam" id="PF10633">
    <property type="entry name" value="NPCBM_assoc"/>
    <property type="match status" value="1"/>
</dbReference>
<dbReference type="InterPro" id="IPR013222">
    <property type="entry name" value="Glyco_hyd_98_carb-bd"/>
</dbReference>
<accession>A0ABS4TKL8</accession>
<dbReference type="Pfam" id="PF14509">
    <property type="entry name" value="GH97_C"/>
    <property type="match status" value="1"/>
</dbReference>
<dbReference type="RefSeq" id="WP_209641847.1">
    <property type="nucleotide sequence ID" value="NZ_JAGINW010000001.1"/>
</dbReference>
<evidence type="ECO:0000313" key="5">
    <source>
        <dbReference type="EMBL" id="MBP2324519.1"/>
    </source>
</evidence>
<dbReference type="InterPro" id="IPR029486">
    <property type="entry name" value="GH97_N"/>
</dbReference>
<dbReference type="InterPro" id="IPR013780">
    <property type="entry name" value="Glyco_hydro_b"/>
</dbReference>
<dbReference type="SUPFAM" id="SSF51445">
    <property type="entry name" value="(Trans)glycosidases"/>
    <property type="match status" value="1"/>
</dbReference>
<dbReference type="Gene3D" id="3.20.20.70">
    <property type="entry name" value="Aldolase class I"/>
    <property type="match status" value="1"/>
</dbReference>
<gene>
    <name evidence="5" type="ORF">JOF56_004904</name>
</gene>
<dbReference type="InterPro" id="IPR029483">
    <property type="entry name" value="GH97_C"/>
</dbReference>
<organism evidence="5 6">
    <name type="scientific">Kibdelosporangium banguiense</name>
    <dbReference type="NCBI Taxonomy" id="1365924"/>
    <lineage>
        <taxon>Bacteria</taxon>
        <taxon>Bacillati</taxon>
        <taxon>Actinomycetota</taxon>
        <taxon>Actinomycetes</taxon>
        <taxon>Pseudonocardiales</taxon>
        <taxon>Pseudonocardiaceae</taxon>
        <taxon>Kibdelosporangium</taxon>
    </lineage>
</organism>
<dbReference type="Pfam" id="PF10566">
    <property type="entry name" value="Glyco_hydro_97"/>
    <property type="match status" value="1"/>
</dbReference>
<evidence type="ECO:0000256" key="1">
    <source>
        <dbReference type="ARBA" id="ARBA00022801"/>
    </source>
</evidence>
<feature type="domain" description="Glycosyl hydrolase family 98 putative carbohydrate-binding module" evidence="4">
    <location>
        <begin position="713"/>
        <end position="858"/>
    </location>
</feature>
<keyword evidence="1" id="KW-0378">Hydrolase</keyword>
<dbReference type="Gene3D" id="2.70.98.10">
    <property type="match status" value="1"/>
</dbReference>
<dbReference type="PANTHER" id="PTHR35803:SF2">
    <property type="entry name" value="RETAINING ALPHA-GALACTOSIDASE"/>
    <property type="match status" value="1"/>
</dbReference>
<reference evidence="5 6" key="1">
    <citation type="submission" date="2021-03" db="EMBL/GenBank/DDBJ databases">
        <title>Sequencing the genomes of 1000 actinobacteria strains.</title>
        <authorList>
            <person name="Klenk H.-P."/>
        </authorList>
    </citation>
    <scope>NUCLEOTIDE SEQUENCE [LARGE SCALE GENOMIC DNA]</scope>
    <source>
        <strain evidence="5 6">DSM 46670</strain>
    </source>
</reference>
<dbReference type="Pfam" id="PF08305">
    <property type="entry name" value="NPCBM"/>
    <property type="match status" value="1"/>
</dbReference>
<evidence type="ECO:0000256" key="2">
    <source>
        <dbReference type="ARBA" id="ARBA00023295"/>
    </source>
</evidence>
<dbReference type="InterPro" id="IPR019563">
    <property type="entry name" value="GH97_catalytic"/>
</dbReference>
<feature type="signal peptide" evidence="3">
    <location>
        <begin position="1"/>
        <end position="23"/>
    </location>
</feature>
<dbReference type="InterPro" id="IPR013785">
    <property type="entry name" value="Aldolase_TIM"/>
</dbReference>
<keyword evidence="3" id="KW-0732">Signal</keyword>
<dbReference type="SMART" id="SM00776">
    <property type="entry name" value="NPCBM"/>
    <property type="match status" value="1"/>
</dbReference>
<dbReference type="Pfam" id="PF14508">
    <property type="entry name" value="GH97_N"/>
    <property type="match status" value="1"/>
</dbReference>
<dbReference type="Gene3D" id="2.60.120.1060">
    <property type="entry name" value="NPCBM/NEW2 domain"/>
    <property type="match status" value="1"/>
</dbReference>
<dbReference type="InterPro" id="IPR052720">
    <property type="entry name" value="Glycosyl_hydrolase_97"/>
</dbReference>
<evidence type="ECO:0000259" key="4">
    <source>
        <dbReference type="SMART" id="SM00776"/>
    </source>
</evidence>
<evidence type="ECO:0000313" key="6">
    <source>
        <dbReference type="Proteomes" id="UP001519332"/>
    </source>
</evidence>
<dbReference type="Proteomes" id="UP001519332">
    <property type="component" value="Unassembled WGS sequence"/>
</dbReference>
<dbReference type="InterPro" id="IPR014718">
    <property type="entry name" value="GH-type_carb-bd"/>
</dbReference>
<keyword evidence="2" id="KW-0326">Glycosidase</keyword>
<dbReference type="InterPro" id="IPR038637">
    <property type="entry name" value="NPCBM_sf"/>
</dbReference>
<dbReference type="PANTHER" id="PTHR35803">
    <property type="entry name" value="GLUCAN 1,4-ALPHA-GLUCOSIDASE SUSB-RELATED"/>
    <property type="match status" value="1"/>
</dbReference>
<evidence type="ECO:0000256" key="3">
    <source>
        <dbReference type="SAM" id="SignalP"/>
    </source>
</evidence>
<name>A0ABS4TKL8_9PSEU</name>
<dbReference type="Gene3D" id="2.60.40.10">
    <property type="entry name" value="Immunoglobulins"/>
    <property type="match status" value="1"/>
</dbReference>
<dbReference type="Gene3D" id="2.60.40.1180">
    <property type="entry name" value="Golgi alpha-mannosidase II"/>
    <property type="match status" value="1"/>
</dbReference>
<comment type="caution">
    <text evidence="5">The sequence shown here is derived from an EMBL/GenBank/DDBJ whole genome shotgun (WGS) entry which is preliminary data.</text>
</comment>
<dbReference type="InterPro" id="IPR018905">
    <property type="entry name" value="A-galactase_NEW3"/>
</dbReference>
<dbReference type="InterPro" id="IPR013783">
    <property type="entry name" value="Ig-like_fold"/>
</dbReference>
<dbReference type="InterPro" id="IPR008979">
    <property type="entry name" value="Galactose-bd-like_sf"/>
</dbReference>
<dbReference type="InterPro" id="IPR017853">
    <property type="entry name" value="GH"/>
</dbReference>